<proteinExistence type="inferred from homology"/>
<reference evidence="8 9" key="1">
    <citation type="journal article" date="2023" name="Insect Mol. Biol.">
        <title>Genome sequencing provides insights into the evolution of gene families encoding plant cell wall-degrading enzymes in longhorned beetles.</title>
        <authorList>
            <person name="Shin N.R."/>
            <person name="Okamura Y."/>
            <person name="Kirsch R."/>
            <person name="Pauchet Y."/>
        </authorList>
    </citation>
    <scope>NUCLEOTIDE SEQUENCE [LARGE SCALE GENOMIC DNA]</scope>
    <source>
        <strain evidence="8">EAD_L_NR</strain>
    </source>
</reference>
<comment type="similarity">
    <text evidence="1">Belongs to the aldo/keto reductase family.</text>
</comment>
<dbReference type="PROSITE" id="PS00062">
    <property type="entry name" value="ALDOKETO_REDUCTASE_2"/>
    <property type="match status" value="1"/>
</dbReference>
<dbReference type="EMBL" id="JANEYG010000007">
    <property type="protein sequence ID" value="KAJ8922409.1"/>
    <property type="molecule type" value="Genomic_DNA"/>
</dbReference>
<dbReference type="InterPro" id="IPR023210">
    <property type="entry name" value="NADP_OxRdtase_dom"/>
</dbReference>
<comment type="caution">
    <text evidence="8">The sequence shown here is derived from an EMBL/GenBank/DDBJ whole genome shotgun (WGS) entry which is preliminary data.</text>
</comment>
<name>A0AAV8W7P5_9CUCU</name>
<evidence type="ECO:0000256" key="4">
    <source>
        <dbReference type="PIRSR" id="PIRSR000097-1"/>
    </source>
</evidence>
<evidence type="ECO:0000313" key="9">
    <source>
        <dbReference type="Proteomes" id="UP001159042"/>
    </source>
</evidence>
<keyword evidence="3" id="KW-0560">Oxidoreductase</keyword>
<dbReference type="AlphaFoldDB" id="A0AAV8W7P5"/>
<dbReference type="PANTHER" id="PTHR11732">
    <property type="entry name" value="ALDO/KETO REDUCTASE"/>
    <property type="match status" value="1"/>
</dbReference>
<evidence type="ECO:0000256" key="2">
    <source>
        <dbReference type="ARBA" id="ARBA00022857"/>
    </source>
</evidence>
<dbReference type="Proteomes" id="UP001159042">
    <property type="component" value="Unassembled WGS sequence"/>
</dbReference>
<dbReference type="PROSITE" id="PS00063">
    <property type="entry name" value="ALDOKETO_REDUCTASE_3"/>
    <property type="match status" value="1"/>
</dbReference>
<dbReference type="PIRSF" id="PIRSF000097">
    <property type="entry name" value="AKR"/>
    <property type="match status" value="1"/>
</dbReference>
<feature type="site" description="Lowers pKa of active site Tyr" evidence="6">
    <location>
        <position position="121"/>
    </location>
</feature>
<evidence type="ECO:0000313" key="8">
    <source>
        <dbReference type="EMBL" id="KAJ8922409.1"/>
    </source>
</evidence>
<feature type="binding site" evidence="5">
    <location>
        <position position="154"/>
    </location>
    <ligand>
        <name>substrate</name>
    </ligand>
</feature>
<evidence type="ECO:0000259" key="7">
    <source>
        <dbReference type="Pfam" id="PF00248"/>
    </source>
</evidence>
<evidence type="ECO:0000256" key="1">
    <source>
        <dbReference type="ARBA" id="ARBA00007905"/>
    </source>
</evidence>
<organism evidence="8 9">
    <name type="scientific">Exocentrus adspersus</name>
    <dbReference type="NCBI Taxonomy" id="1586481"/>
    <lineage>
        <taxon>Eukaryota</taxon>
        <taxon>Metazoa</taxon>
        <taxon>Ecdysozoa</taxon>
        <taxon>Arthropoda</taxon>
        <taxon>Hexapoda</taxon>
        <taxon>Insecta</taxon>
        <taxon>Pterygota</taxon>
        <taxon>Neoptera</taxon>
        <taxon>Endopterygota</taxon>
        <taxon>Coleoptera</taxon>
        <taxon>Polyphaga</taxon>
        <taxon>Cucujiformia</taxon>
        <taxon>Chrysomeloidea</taxon>
        <taxon>Cerambycidae</taxon>
        <taxon>Lamiinae</taxon>
        <taxon>Acanthocinini</taxon>
        <taxon>Exocentrus</taxon>
    </lineage>
</organism>
<protein>
    <recommendedName>
        <fullName evidence="7">NADP-dependent oxidoreductase domain-containing protein</fullName>
    </recommendedName>
</protein>
<dbReference type="InterPro" id="IPR036812">
    <property type="entry name" value="NAD(P)_OxRdtase_dom_sf"/>
</dbReference>
<dbReference type="PRINTS" id="PR00069">
    <property type="entry name" value="ALDKETRDTASE"/>
</dbReference>
<gene>
    <name evidence="8" type="ORF">NQ315_004355</name>
</gene>
<dbReference type="InterPro" id="IPR020471">
    <property type="entry name" value="AKR"/>
</dbReference>
<dbReference type="PROSITE" id="PS00798">
    <property type="entry name" value="ALDOKETO_REDUCTASE_1"/>
    <property type="match status" value="1"/>
</dbReference>
<evidence type="ECO:0000256" key="5">
    <source>
        <dbReference type="PIRSR" id="PIRSR000097-2"/>
    </source>
</evidence>
<evidence type="ECO:0000256" key="6">
    <source>
        <dbReference type="PIRSR" id="PIRSR000097-3"/>
    </source>
</evidence>
<dbReference type="Pfam" id="PF00248">
    <property type="entry name" value="Aldo_ket_red"/>
    <property type="match status" value="1"/>
</dbReference>
<keyword evidence="9" id="KW-1185">Reference proteome</keyword>
<feature type="domain" description="NADP-dependent oxidoreductase" evidence="7">
    <location>
        <begin position="58"/>
        <end position="336"/>
    </location>
</feature>
<feature type="active site" description="Proton donor" evidence="4">
    <location>
        <position position="92"/>
    </location>
</feature>
<accession>A0AAV8W7P5</accession>
<dbReference type="FunFam" id="3.20.20.100:FF:000006">
    <property type="entry name" value="Aldo-keto reductase family 1 member A1"/>
    <property type="match status" value="1"/>
</dbReference>
<dbReference type="SUPFAM" id="SSF51430">
    <property type="entry name" value="NAD(P)-linked oxidoreductase"/>
    <property type="match status" value="1"/>
</dbReference>
<dbReference type="Gene3D" id="3.20.20.100">
    <property type="entry name" value="NADP-dependent oxidoreductase domain"/>
    <property type="match status" value="1"/>
</dbReference>
<keyword evidence="2" id="KW-0521">NADP</keyword>
<dbReference type="InterPro" id="IPR018170">
    <property type="entry name" value="Aldo/ket_reductase_CS"/>
</dbReference>
<sequence length="359" mass="40698">MVYYLSLLIHTRSRLGGLVQSLTKSNNNSVTAIRRYLSNQTLGNMYFDLNNGLKIPAIGYGTWLSNDEQELENALDAALEVGYRHIDAAFVYLNEHVIGRVLNKWFTTGKLKREDIFLTTKLPVCGMRPELVQKYLKESLASLQVDYVDLYLVHVPFGLKHVEGNTYPTREDGTIDFDANTNHAAIWKSMEELVGLGLSKSIGVSNFNADQISRLLKNCKIPPCNLQIEHHAYLQQKDLVQFCKENKIVVTAYSPLGSPGLSKLGTQTPDLMGHEGVKEIAEKYNKTSAQILLRHIIQKGIVAIPKSTNPERLKQNIDIFDFKISDEDMKTLNDLDRNLRILNFKSLFKGIENHPEYPF</sequence>
<dbReference type="GO" id="GO:0016491">
    <property type="term" value="F:oxidoreductase activity"/>
    <property type="evidence" value="ECO:0007669"/>
    <property type="project" value="UniProtKB-KW"/>
</dbReference>
<evidence type="ECO:0000256" key="3">
    <source>
        <dbReference type="ARBA" id="ARBA00023002"/>
    </source>
</evidence>